<dbReference type="OrthoDB" id="9803474at2"/>
<evidence type="ECO:0000256" key="4">
    <source>
        <dbReference type="ARBA" id="ARBA00035175"/>
    </source>
</evidence>
<reference evidence="6 7" key="1">
    <citation type="submission" date="2018-11" db="EMBL/GenBank/DDBJ databases">
        <title>Genome sequencing and assembly of Clostridium tagluense strain A121.</title>
        <authorList>
            <person name="Murakami T."/>
            <person name="Segawa T."/>
            <person name="Shcherbakova V.A."/>
            <person name="Mori H."/>
            <person name="Yoshimura Y."/>
        </authorList>
    </citation>
    <scope>NUCLEOTIDE SEQUENCE [LARGE SCALE GENOMIC DNA]</scope>
    <source>
        <strain evidence="6 7">A121</strain>
    </source>
</reference>
<protein>
    <recommendedName>
        <fullName evidence="4 5">Large ribosomal subunit protein bL27</fullName>
    </recommendedName>
</protein>
<evidence type="ECO:0000313" key="7">
    <source>
        <dbReference type="Proteomes" id="UP000287872"/>
    </source>
</evidence>
<dbReference type="AlphaFoldDB" id="A0A401UHV0"/>
<dbReference type="RefSeq" id="WP_124998249.1">
    <property type="nucleotide sequence ID" value="NZ_BHYK01000003.1"/>
</dbReference>
<dbReference type="FunFam" id="2.40.50.100:FF:000004">
    <property type="entry name" value="50S ribosomal protein L27"/>
    <property type="match status" value="1"/>
</dbReference>
<evidence type="ECO:0000256" key="2">
    <source>
        <dbReference type="ARBA" id="ARBA00022980"/>
    </source>
</evidence>
<dbReference type="GeneID" id="77242503"/>
<dbReference type="InterPro" id="IPR001684">
    <property type="entry name" value="Ribosomal_bL27"/>
</dbReference>
<dbReference type="Gene3D" id="2.40.50.100">
    <property type="match status" value="1"/>
</dbReference>
<keyword evidence="2 5" id="KW-0689">Ribosomal protein</keyword>
<evidence type="ECO:0000256" key="3">
    <source>
        <dbReference type="ARBA" id="ARBA00023274"/>
    </source>
</evidence>
<sequence>MLVINLQLFAHKKGVGSSRNGRDSESKRLGTKRADGQFVLAGNILVRQRGTKIHPGTNVGIGGDDTLFAKVDGVVKFERMGKMKKKASVYPVDQEVEAIAMAE</sequence>
<dbReference type="SUPFAM" id="SSF110324">
    <property type="entry name" value="Ribosomal L27 protein-like"/>
    <property type="match status" value="1"/>
</dbReference>
<dbReference type="PANTHER" id="PTHR15893:SF0">
    <property type="entry name" value="LARGE RIBOSOMAL SUBUNIT PROTEIN BL27M"/>
    <property type="match status" value="1"/>
</dbReference>
<keyword evidence="3 5" id="KW-0687">Ribonucleoprotein</keyword>
<proteinExistence type="inferred from homology"/>
<dbReference type="Proteomes" id="UP000287872">
    <property type="component" value="Unassembled WGS sequence"/>
</dbReference>
<dbReference type="PRINTS" id="PR00063">
    <property type="entry name" value="RIBOSOMALL27"/>
</dbReference>
<dbReference type="Pfam" id="PF01016">
    <property type="entry name" value="Ribosomal_L27"/>
    <property type="match status" value="1"/>
</dbReference>
<dbReference type="InterPro" id="IPR018261">
    <property type="entry name" value="Ribosomal_bL27_CS"/>
</dbReference>
<comment type="caution">
    <text evidence="6">The sequence shown here is derived from an EMBL/GenBank/DDBJ whole genome shotgun (WGS) entry which is preliminary data.</text>
</comment>
<dbReference type="EMBL" id="BHYK01000003">
    <property type="protein sequence ID" value="GCD09137.1"/>
    <property type="molecule type" value="Genomic_DNA"/>
</dbReference>
<comment type="similarity">
    <text evidence="1 5">Belongs to the bacterial ribosomal protein bL27 family.</text>
</comment>
<dbReference type="PANTHER" id="PTHR15893">
    <property type="entry name" value="RIBOSOMAL PROTEIN L27"/>
    <property type="match status" value="1"/>
</dbReference>
<organism evidence="6 7">
    <name type="scientific">Clostridium tagluense</name>
    <dbReference type="NCBI Taxonomy" id="360422"/>
    <lineage>
        <taxon>Bacteria</taxon>
        <taxon>Bacillati</taxon>
        <taxon>Bacillota</taxon>
        <taxon>Clostridia</taxon>
        <taxon>Eubacteriales</taxon>
        <taxon>Clostridiaceae</taxon>
        <taxon>Clostridium</taxon>
    </lineage>
</organism>
<dbReference type="GO" id="GO:0003735">
    <property type="term" value="F:structural constituent of ribosome"/>
    <property type="evidence" value="ECO:0007669"/>
    <property type="project" value="InterPro"/>
</dbReference>
<evidence type="ECO:0000313" key="6">
    <source>
        <dbReference type="EMBL" id="GCD09137.1"/>
    </source>
</evidence>
<dbReference type="GO" id="GO:0022625">
    <property type="term" value="C:cytosolic large ribosomal subunit"/>
    <property type="evidence" value="ECO:0007669"/>
    <property type="project" value="TreeGrafter"/>
</dbReference>
<gene>
    <name evidence="5 6" type="primary">rpmA</name>
    <name evidence="6" type="ORF">Ctaglu_07600</name>
</gene>
<keyword evidence="7" id="KW-1185">Reference proteome</keyword>
<dbReference type="GO" id="GO:0006412">
    <property type="term" value="P:translation"/>
    <property type="evidence" value="ECO:0007669"/>
    <property type="project" value="UniProtKB-UniRule"/>
</dbReference>
<accession>A0A401UHV0</accession>
<name>A0A401UHV0_9CLOT</name>
<evidence type="ECO:0000256" key="1">
    <source>
        <dbReference type="ARBA" id="ARBA00010797"/>
    </source>
</evidence>
<dbReference type="NCBIfam" id="TIGR00062">
    <property type="entry name" value="L27"/>
    <property type="match status" value="1"/>
</dbReference>
<dbReference type="PROSITE" id="PS00831">
    <property type="entry name" value="RIBOSOMAL_L27"/>
    <property type="match status" value="1"/>
</dbReference>
<evidence type="ECO:0000256" key="5">
    <source>
        <dbReference type="HAMAP-Rule" id="MF_00539"/>
    </source>
</evidence>
<dbReference type="HAMAP" id="MF_00539">
    <property type="entry name" value="Ribosomal_bL27"/>
    <property type="match status" value="1"/>
</dbReference>